<dbReference type="GO" id="GO:0034755">
    <property type="term" value="P:iron ion transmembrane transport"/>
    <property type="evidence" value="ECO:0007669"/>
    <property type="project" value="TreeGrafter"/>
</dbReference>
<dbReference type="NCBIfam" id="NF037982">
    <property type="entry name" value="Nramp_1"/>
    <property type="match status" value="1"/>
</dbReference>
<dbReference type="Proteomes" id="UP000011885">
    <property type="component" value="Unassembled WGS sequence"/>
</dbReference>
<sequence>MASVMSDVESVARPSHRFRIGPGLLVTAAFIGPGTVVTASRAGTLFGCELLWTVLFAVAGTIILQSLAARLGILTGTGLSESIRDTLRGSRWLRPMLALVIVAIGLGNAAYQTGNLTGAVVGVSALLGGSRQLWTLAIGVFTIVVIGAGRDRLLQTVLVSLVGFLSAAFMVTAIKGMPSLDRVAAGFVPRITPDNLTLVLAMIGTTIVPYNLFLHASRSASTWKDVPPELAIKQARFDTTVSITLGGLVTGAILLTACGAFFDQQIEWTTPDQIAVGLRPALGSLSSQAFAIGMFCAGLTSAVTAPVATAYAVCGCMGWPAHPASKMFRAVAISVIAVGVIAATVLHGSPAATIIVAQVANGMLLPIVATLMLIVVKKCTANSPLAMSPWGVYAAWAIISCVTALGLWRIAAAVR</sequence>
<feature type="transmembrane region" description="Helical" evidence="7">
    <location>
        <begin position="241"/>
        <end position="262"/>
    </location>
</feature>
<dbReference type="GO" id="GO:0015293">
    <property type="term" value="F:symporter activity"/>
    <property type="evidence" value="ECO:0007669"/>
    <property type="project" value="UniProtKB-KW"/>
</dbReference>
<dbReference type="GO" id="GO:0015086">
    <property type="term" value="F:cadmium ion transmembrane transporter activity"/>
    <property type="evidence" value="ECO:0007669"/>
    <property type="project" value="TreeGrafter"/>
</dbReference>
<name>M5U4J5_9BACT</name>
<organism evidence="8 9">
    <name type="scientific">Rhodopirellula sallentina SM41</name>
    <dbReference type="NCBI Taxonomy" id="1263870"/>
    <lineage>
        <taxon>Bacteria</taxon>
        <taxon>Pseudomonadati</taxon>
        <taxon>Planctomycetota</taxon>
        <taxon>Planctomycetia</taxon>
        <taxon>Pirellulales</taxon>
        <taxon>Pirellulaceae</taxon>
        <taxon>Rhodopirellula</taxon>
    </lineage>
</organism>
<feature type="transmembrane region" description="Helical" evidence="7">
    <location>
        <begin position="289"/>
        <end position="315"/>
    </location>
</feature>
<feature type="transmembrane region" description="Helical" evidence="7">
    <location>
        <begin position="327"/>
        <end position="346"/>
    </location>
</feature>
<evidence type="ECO:0000256" key="5">
    <source>
        <dbReference type="ARBA" id="ARBA00022989"/>
    </source>
</evidence>
<evidence type="ECO:0000256" key="3">
    <source>
        <dbReference type="ARBA" id="ARBA00022692"/>
    </source>
</evidence>
<accession>M5U4J5</accession>
<feature type="transmembrane region" description="Helical" evidence="7">
    <location>
        <begin position="20"/>
        <end position="38"/>
    </location>
</feature>
<comment type="subcellular location">
    <subcellularLocation>
        <location evidence="1">Membrane</location>
        <topology evidence="1">Multi-pass membrane protein</topology>
    </subcellularLocation>
</comment>
<evidence type="ECO:0000256" key="6">
    <source>
        <dbReference type="ARBA" id="ARBA00023136"/>
    </source>
</evidence>
<feature type="transmembrane region" description="Helical" evidence="7">
    <location>
        <begin position="50"/>
        <end position="71"/>
    </location>
</feature>
<evidence type="ECO:0000256" key="2">
    <source>
        <dbReference type="ARBA" id="ARBA00022448"/>
    </source>
</evidence>
<dbReference type="Pfam" id="PF01566">
    <property type="entry name" value="Nramp"/>
    <property type="match status" value="1"/>
</dbReference>
<feature type="transmembrane region" description="Helical" evidence="7">
    <location>
        <begin position="388"/>
        <end position="411"/>
    </location>
</feature>
<dbReference type="PATRIC" id="fig|1263870.3.peg.6136"/>
<keyword evidence="4" id="KW-0769">Symport</keyword>
<dbReference type="PANTHER" id="PTHR11706:SF33">
    <property type="entry name" value="NATURAL RESISTANCE-ASSOCIATED MACROPHAGE PROTEIN 2"/>
    <property type="match status" value="1"/>
</dbReference>
<dbReference type="InterPro" id="IPR001046">
    <property type="entry name" value="NRAMP_fam"/>
</dbReference>
<evidence type="ECO:0000256" key="7">
    <source>
        <dbReference type="SAM" id="Phobius"/>
    </source>
</evidence>
<protein>
    <submittedName>
        <fullName evidence="8">Natural resistance-associated macrophage protein</fullName>
    </submittedName>
</protein>
<dbReference type="EMBL" id="ANOH01000406">
    <property type="protein sequence ID" value="EMI52771.1"/>
    <property type="molecule type" value="Genomic_DNA"/>
</dbReference>
<keyword evidence="2" id="KW-0813">Transport</keyword>
<gene>
    <name evidence="8" type="ORF">RSSM_05788</name>
</gene>
<feature type="transmembrane region" description="Helical" evidence="7">
    <location>
        <begin position="352"/>
        <end position="376"/>
    </location>
</feature>
<keyword evidence="9" id="KW-1185">Reference proteome</keyword>
<keyword evidence="5 7" id="KW-1133">Transmembrane helix</keyword>
<dbReference type="PANTHER" id="PTHR11706">
    <property type="entry name" value="SOLUTE CARRIER PROTEIN FAMILY 11 MEMBER"/>
    <property type="match status" value="1"/>
</dbReference>
<evidence type="ECO:0000313" key="8">
    <source>
        <dbReference type="EMBL" id="EMI52771.1"/>
    </source>
</evidence>
<keyword evidence="6 7" id="KW-0472">Membrane</keyword>
<feature type="transmembrane region" description="Helical" evidence="7">
    <location>
        <begin position="131"/>
        <end position="149"/>
    </location>
</feature>
<evidence type="ECO:0000256" key="4">
    <source>
        <dbReference type="ARBA" id="ARBA00022847"/>
    </source>
</evidence>
<reference evidence="8 9" key="1">
    <citation type="journal article" date="2013" name="Mar. Genomics">
        <title>Expression of sulfatases in Rhodopirellula baltica and the diversity of sulfatases in the genus Rhodopirellula.</title>
        <authorList>
            <person name="Wegner C.E."/>
            <person name="Richter-Heitmann T."/>
            <person name="Klindworth A."/>
            <person name="Klockow C."/>
            <person name="Richter M."/>
            <person name="Achstetter T."/>
            <person name="Glockner F.O."/>
            <person name="Harder J."/>
        </authorList>
    </citation>
    <scope>NUCLEOTIDE SEQUENCE [LARGE SCALE GENOMIC DNA]</scope>
    <source>
        <strain evidence="8 9">SM41</strain>
    </source>
</reference>
<feature type="transmembrane region" description="Helical" evidence="7">
    <location>
        <begin position="92"/>
        <end position="111"/>
    </location>
</feature>
<dbReference type="AlphaFoldDB" id="M5U4J5"/>
<feature type="transmembrane region" description="Helical" evidence="7">
    <location>
        <begin position="156"/>
        <end position="176"/>
    </location>
</feature>
<evidence type="ECO:0000256" key="1">
    <source>
        <dbReference type="ARBA" id="ARBA00004141"/>
    </source>
</evidence>
<keyword evidence="3 7" id="KW-0812">Transmembrane</keyword>
<proteinExistence type="predicted"/>
<comment type="caution">
    <text evidence="8">The sequence shown here is derived from an EMBL/GenBank/DDBJ whole genome shotgun (WGS) entry which is preliminary data.</text>
</comment>
<feature type="transmembrane region" description="Helical" evidence="7">
    <location>
        <begin position="196"/>
        <end position="214"/>
    </location>
</feature>
<dbReference type="GO" id="GO:0005384">
    <property type="term" value="F:manganese ion transmembrane transporter activity"/>
    <property type="evidence" value="ECO:0007669"/>
    <property type="project" value="TreeGrafter"/>
</dbReference>
<evidence type="ECO:0000313" key="9">
    <source>
        <dbReference type="Proteomes" id="UP000011885"/>
    </source>
</evidence>
<dbReference type="GO" id="GO:0005886">
    <property type="term" value="C:plasma membrane"/>
    <property type="evidence" value="ECO:0007669"/>
    <property type="project" value="TreeGrafter"/>
</dbReference>